<feature type="coiled-coil region" evidence="4">
    <location>
        <begin position="1125"/>
        <end position="1165"/>
    </location>
</feature>
<dbReference type="CDD" id="cd18793">
    <property type="entry name" value="SF2_C_SNF"/>
    <property type="match status" value="1"/>
</dbReference>
<feature type="compositionally biased region" description="Polar residues" evidence="5">
    <location>
        <begin position="139"/>
        <end position="170"/>
    </location>
</feature>
<feature type="compositionally biased region" description="Polar residues" evidence="5">
    <location>
        <begin position="104"/>
        <end position="114"/>
    </location>
</feature>
<dbReference type="CDD" id="cd18008">
    <property type="entry name" value="DEXDc_SHPRH-like"/>
    <property type="match status" value="1"/>
</dbReference>
<dbReference type="EMBL" id="JBEFKJ010000069">
    <property type="protein sequence ID" value="KAL2036532.1"/>
    <property type="molecule type" value="Genomic_DNA"/>
</dbReference>
<evidence type="ECO:0000256" key="5">
    <source>
        <dbReference type="SAM" id="MobiDB-lite"/>
    </source>
</evidence>
<comment type="caution">
    <text evidence="8">The sequence shown here is derived from an EMBL/GenBank/DDBJ whole genome shotgun (WGS) entry which is preliminary data.</text>
</comment>
<feature type="compositionally biased region" description="Basic and acidic residues" evidence="5">
    <location>
        <begin position="197"/>
        <end position="219"/>
    </location>
</feature>
<proteinExistence type="predicted"/>
<evidence type="ECO:0000256" key="3">
    <source>
        <dbReference type="ARBA" id="ARBA00022840"/>
    </source>
</evidence>
<evidence type="ECO:0000259" key="6">
    <source>
        <dbReference type="PROSITE" id="PS51192"/>
    </source>
</evidence>
<keyword evidence="4" id="KW-0175">Coiled coil</keyword>
<keyword evidence="1" id="KW-0547">Nucleotide-binding</keyword>
<evidence type="ECO:0000256" key="2">
    <source>
        <dbReference type="ARBA" id="ARBA00022801"/>
    </source>
</evidence>
<dbReference type="Proteomes" id="UP001590950">
    <property type="component" value="Unassembled WGS sequence"/>
</dbReference>
<feature type="region of interest" description="Disordered" evidence="5">
    <location>
        <begin position="418"/>
        <end position="445"/>
    </location>
</feature>
<dbReference type="SMART" id="SM00487">
    <property type="entry name" value="DEXDc"/>
    <property type="match status" value="1"/>
</dbReference>
<keyword evidence="3" id="KW-0067">ATP-binding</keyword>
<dbReference type="InterPro" id="IPR050628">
    <property type="entry name" value="SNF2_RAD54_helicase_TF"/>
</dbReference>
<dbReference type="PROSITE" id="PS51194">
    <property type="entry name" value="HELICASE_CTER"/>
    <property type="match status" value="1"/>
</dbReference>
<organism evidence="8 9">
    <name type="scientific">Stereocaulon virgatum</name>
    <dbReference type="NCBI Taxonomy" id="373712"/>
    <lineage>
        <taxon>Eukaryota</taxon>
        <taxon>Fungi</taxon>
        <taxon>Dikarya</taxon>
        <taxon>Ascomycota</taxon>
        <taxon>Pezizomycotina</taxon>
        <taxon>Lecanoromycetes</taxon>
        <taxon>OSLEUM clade</taxon>
        <taxon>Lecanoromycetidae</taxon>
        <taxon>Lecanorales</taxon>
        <taxon>Lecanorineae</taxon>
        <taxon>Stereocaulaceae</taxon>
        <taxon>Stereocaulon</taxon>
    </lineage>
</organism>
<dbReference type="SMART" id="SM00490">
    <property type="entry name" value="HELICc"/>
    <property type="match status" value="1"/>
</dbReference>
<evidence type="ECO:0000256" key="4">
    <source>
        <dbReference type="SAM" id="Coils"/>
    </source>
</evidence>
<feature type="region of interest" description="Disordered" evidence="5">
    <location>
        <begin position="195"/>
        <end position="230"/>
    </location>
</feature>
<evidence type="ECO:0000256" key="1">
    <source>
        <dbReference type="ARBA" id="ARBA00022741"/>
    </source>
</evidence>
<name>A0ABR3ZSZ6_9LECA</name>
<dbReference type="Pfam" id="PF00176">
    <property type="entry name" value="SNF2-rel_dom"/>
    <property type="match status" value="1"/>
</dbReference>
<keyword evidence="2" id="KW-0378">Hydrolase</keyword>
<feature type="compositionally biased region" description="Polar residues" evidence="5">
    <location>
        <begin position="420"/>
        <end position="440"/>
    </location>
</feature>
<dbReference type="Gene3D" id="3.40.50.300">
    <property type="entry name" value="P-loop containing nucleotide triphosphate hydrolases"/>
    <property type="match status" value="1"/>
</dbReference>
<evidence type="ECO:0000313" key="9">
    <source>
        <dbReference type="Proteomes" id="UP001590950"/>
    </source>
</evidence>
<reference evidence="8 9" key="1">
    <citation type="submission" date="2024-09" db="EMBL/GenBank/DDBJ databases">
        <title>Rethinking Asexuality: The Enigmatic Case of Functional Sexual Genes in Lepraria (Stereocaulaceae).</title>
        <authorList>
            <person name="Doellman M."/>
            <person name="Sun Y."/>
            <person name="Barcenas-Pena A."/>
            <person name="Lumbsch H.T."/>
            <person name="Grewe F."/>
        </authorList>
    </citation>
    <scope>NUCLEOTIDE SEQUENCE [LARGE SCALE GENOMIC DNA]</scope>
    <source>
        <strain evidence="8 9">Mercado 3170</strain>
    </source>
</reference>
<dbReference type="InterPro" id="IPR027417">
    <property type="entry name" value="P-loop_NTPase"/>
</dbReference>
<feature type="domain" description="Helicase C-terminal" evidence="7">
    <location>
        <begin position="991"/>
        <end position="1166"/>
    </location>
</feature>
<sequence length="1170" mass="131625">MQFNTVSLSLIFKQRSLTLLHSFTYHADIVQPYACLDLRLTFFILDLSTPTPIAPVADDFSTSTASSRHTMPSSNGVNGFPVSAAMLTDPKALKKHLANGRKSAMSQATGQIPLNQLDPRRLLDPVNFNKSSGHREVRSPSTASTSLGNLSPTQSSLNQQNGGTPEINSNRLRKRDHEDYEGQGMGNFIERVYNVTQREERPQKKQKTEAFDDGKDKKTFSGGGKGGEIGEYMRQKKKEGLDESGPAAAVVDLTGGDDEEVTMISDSGQKEVCYGRIDSTRVHAHSIPCPSGKAVYLSKGQWPSMRLDLRRHPGKDNIIRVIDPTGKDFGNVDVRTSLGLAKIMDSRNPKFRAQARLNPRKRNIDDYPGKDCSEYFDMTINLYGPRNKAVSLGKYLSQRNVWLKTPFMVDANMEVVNPHAPTNATPRTSHNGITNSSSSGPGSGYVTRTVEEVRSDVIGVFDSLEQSENLPEMDPDSRVTTELLSHQKQGLYFLTNKEKERIFSDKEEDNNSLWRLKFQPNGQRSYYNVITGKEERTKPPEVLGGILADMMGLGKTLSILALIVGSLDEAKHFGQQPAPDIDGEKALMRNSKSTLLVCPLSTVANWEDQIANHIKPKTLKYYVYHGGNRLSNIDELSKFDVIITTYSIVSSDYMGRGRRKDINPLLQTNFFRIVLDEAHMIREQSTRQSQAICALSAQRRWAVTGTPVQNRLDDLGALIKFLRMKPFDEKGRFAQFILSPFKTADPEIVPKLRLLVDSITLRRLKDRIDLPRRRDEVVRLPFAEDEKVLYDWFAKDSQNKLRVIANEQRKSLGGRTYAHILRAIMRLRLICAHGRELLSEDDLKITEGFSLDNAINLDDDDDDRAVLSPKLAYEMLMLFKETDTDQCAQCQKKVEVKDTEETANDEDDVIGCMLPCYQMLCKECMDGVKATLEQASTDNCFQCPFCQQTQRTSFFELTKDGVEAAEEQRATARENPRQAKIMGRYGGPHTKVRALIQALKESEVESQSLPSGEQPIKSVVFSGWTANLDLIQIALEDNGIKFVRLDGKMSRRNRNLSLDAFRDDPEVCVILISITAGGLGLNLTSGSKVYVMEPQFNPAAEAQAVDRVHRLGQKREVFTYRYIMAESFEEKMLDLQRKKQNLADLSMNRGKLDKAENSKRKLEELRSLFK</sequence>
<dbReference type="InterPro" id="IPR049730">
    <property type="entry name" value="SNF2/RAD54-like_C"/>
</dbReference>
<dbReference type="InterPro" id="IPR038718">
    <property type="entry name" value="SNF2-like_sf"/>
</dbReference>
<dbReference type="PANTHER" id="PTHR45626">
    <property type="entry name" value="TRANSCRIPTION TERMINATION FACTOR 2-RELATED"/>
    <property type="match status" value="1"/>
</dbReference>
<dbReference type="InterPro" id="IPR014001">
    <property type="entry name" value="Helicase_ATP-bd"/>
</dbReference>
<dbReference type="PANTHER" id="PTHR45626:SF52">
    <property type="entry name" value="SINGLE-STRANDED DNA-DEPENDENT ATPASE (EUROFUNG)"/>
    <property type="match status" value="1"/>
</dbReference>
<dbReference type="PROSITE" id="PS51192">
    <property type="entry name" value="HELICASE_ATP_BIND_1"/>
    <property type="match status" value="1"/>
</dbReference>
<dbReference type="InterPro" id="IPR001650">
    <property type="entry name" value="Helicase_C-like"/>
</dbReference>
<dbReference type="SUPFAM" id="SSF57850">
    <property type="entry name" value="RING/U-box"/>
    <property type="match status" value="1"/>
</dbReference>
<protein>
    <submittedName>
        <fullName evidence="8">Uncharacterized protein</fullName>
    </submittedName>
</protein>
<evidence type="ECO:0000313" key="8">
    <source>
        <dbReference type="EMBL" id="KAL2036532.1"/>
    </source>
</evidence>
<dbReference type="InterPro" id="IPR000330">
    <property type="entry name" value="SNF2_N"/>
</dbReference>
<dbReference type="SUPFAM" id="SSF52540">
    <property type="entry name" value="P-loop containing nucleoside triphosphate hydrolases"/>
    <property type="match status" value="2"/>
</dbReference>
<accession>A0ABR3ZSZ6</accession>
<gene>
    <name evidence="8" type="ORF">N7G274_010717</name>
</gene>
<dbReference type="Gene3D" id="3.40.50.10810">
    <property type="entry name" value="Tandem AAA-ATPase domain"/>
    <property type="match status" value="1"/>
</dbReference>
<keyword evidence="9" id="KW-1185">Reference proteome</keyword>
<feature type="region of interest" description="Disordered" evidence="5">
    <location>
        <begin position="96"/>
        <end position="174"/>
    </location>
</feature>
<dbReference type="Pfam" id="PF00271">
    <property type="entry name" value="Helicase_C"/>
    <property type="match status" value="1"/>
</dbReference>
<feature type="domain" description="Helicase ATP-binding" evidence="6">
    <location>
        <begin position="536"/>
        <end position="725"/>
    </location>
</feature>
<evidence type="ECO:0000259" key="7">
    <source>
        <dbReference type="PROSITE" id="PS51194"/>
    </source>
</evidence>